<accession>A0A8I3A6V8</accession>
<name>A0A8I3A6V8_9AGAM</name>
<dbReference type="EMBL" id="JAGFBS010000020">
    <property type="protein sequence ID" value="KAG6373958.1"/>
    <property type="molecule type" value="Genomic_DNA"/>
</dbReference>
<evidence type="ECO:0000313" key="1">
    <source>
        <dbReference type="EMBL" id="KAG6373958.1"/>
    </source>
</evidence>
<organism evidence="1 2">
    <name type="scientific">Boletus reticuloceps</name>
    <dbReference type="NCBI Taxonomy" id="495285"/>
    <lineage>
        <taxon>Eukaryota</taxon>
        <taxon>Fungi</taxon>
        <taxon>Dikarya</taxon>
        <taxon>Basidiomycota</taxon>
        <taxon>Agaricomycotina</taxon>
        <taxon>Agaricomycetes</taxon>
        <taxon>Agaricomycetidae</taxon>
        <taxon>Boletales</taxon>
        <taxon>Boletineae</taxon>
        <taxon>Boletaceae</taxon>
        <taxon>Boletoideae</taxon>
        <taxon>Boletus</taxon>
    </lineage>
</organism>
<dbReference type="AlphaFoldDB" id="A0A8I3A6V8"/>
<comment type="caution">
    <text evidence="1">The sequence shown here is derived from an EMBL/GenBank/DDBJ whole genome shotgun (WGS) entry which is preliminary data.</text>
</comment>
<keyword evidence="2" id="KW-1185">Reference proteome</keyword>
<gene>
    <name evidence="1" type="ORF">JVT61DRAFT_6123</name>
</gene>
<dbReference type="OrthoDB" id="2683861at2759"/>
<dbReference type="Proteomes" id="UP000683000">
    <property type="component" value="Unassembled WGS sequence"/>
</dbReference>
<protein>
    <submittedName>
        <fullName evidence="1">Uncharacterized protein</fullName>
    </submittedName>
</protein>
<proteinExistence type="predicted"/>
<evidence type="ECO:0000313" key="2">
    <source>
        <dbReference type="Proteomes" id="UP000683000"/>
    </source>
</evidence>
<sequence length="165" mass="18350">MSPTPWASAEQEAYIQTFYDHHFFESWFAEFPERLIVFPNIPVTTVLAEYEKVEVAKAVEARKDQLHNKLCNTLGTKKKTRQAKGADGKASGALIADLLQSKKGRKWKPQKIEAYMSLYYEDKVHPAVDGAQTIGKDDTMAAAVSQGSQVSKLAPTLATIMSKTQ</sequence>
<reference evidence="1" key="1">
    <citation type="submission" date="2021-03" db="EMBL/GenBank/DDBJ databases">
        <title>Evolutionary innovations through gain and loss of genes in the ectomycorrhizal Boletales.</title>
        <authorList>
            <person name="Wu G."/>
            <person name="Miyauchi S."/>
            <person name="Morin E."/>
            <person name="Yang Z.-L."/>
            <person name="Xu J."/>
            <person name="Martin F.M."/>
        </authorList>
    </citation>
    <scope>NUCLEOTIDE SEQUENCE</scope>
    <source>
        <strain evidence="1">BR01</strain>
    </source>
</reference>